<sequence>MIWKVHEVLAGLWYKAKDRTEITSFCFTRFTDDVTEKDLWKHFKKWGDVREVFIAKQRNRNGRRYGFVRFKGVEDEYLLERQLYNVIIEGLKLYVNLPRYERLRGGQVKLEEKKQEQGHGNKNEDHRHIQRGERIKQSSYAEAVTGKARMANGEGGMSSIYLEPTDEMRKWLSEACIGRLTKPASFNNAEDELRWDYGMDISAKYLGDDMVLIFGLNEERAECLLTEVSHNTLPMFYSLQPSLHPGHRMVWVQCWGIPALAWEAQSIKKIVGVMGELVEMNEDTEERRRMDRARVLIKTPWKPRIQHTVKVHIDSEMFEVRILEESGPNIDLRQGRGRGEPSPSDEIDSDDSLMASPASKKTEARAFESAVGDKELQPYAT</sequence>
<dbReference type="SUPFAM" id="SSF54928">
    <property type="entry name" value="RNA-binding domain, RBD"/>
    <property type="match status" value="1"/>
</dbReference>
<dbReference type="Proteomes" id="UP000008827">
    <property type="component" value="Chromosome 6"/>
</dbReference>
<evidence type="ECO:0000313" key="6">
    <source>
        <dbReference type="Proteomes" id="UP000008827"/>
    </source>
</evidence>
<reference evidence="5" key="2">
    <citation type="submission" date="2018-02" db="UniProtKB">
        <authorList>
            <consortium name="EnsemblPlants"/>
        </authorList>
    </citation>
    <scope>IDENTIFICATION</scope>
    <source>
        <strain evidence="5">Williams 82</strain>
    </source>
</reference>
<evidence type="ECO:0000313" key="5">
    <source>
        <dbReference type="EnsemblPlants" id="KRH54970"/>
    </source>
</evidence>
<dbReference type="Gene3D" id="3.30.70.330">
    <property type="match status" value="1"/>
</dbReference>
<dbReference type="Gramene" id="KRH54970">
    <property type="protein sequence ID" value="KRH54970"/>
    <property type="gene ID" value="GLYMA_06G222300"/>
</dbReference>
<dbReference type="PANTHER" id="PTHR34427">
    <property type="entry name" value="DUF4283 DOMAIN PROTEIN"/>
    <property type="match status" value="1"/>
</dbReference>
<protein>
    <recommendedName>
        <fullName evidence="3">RRM domain-containing protein</fullName>
    </recommendedName>
</protein>
<feature type="compositionally biased region" description="Basic and acidic residues" evidence="2">
    <location>
        <begin position="360"/>
        <end position="381"/>
    </location>
</feature>
<keyword evidence="1" id="KW-0694">RNA-binding</keyword>
<proteinExistence type="predicted"/>
<keyword evidence="6" id="KW-1185">Reference proteome</keyword>
<dbReference type="EnsemblPlants" id="KRH54970">
    <property type="protein sequence ID" value="KRH54970"/>
    <property type="gene ID" value="GLYMA_06G222300"/>
</dbReference>
<evidence type="ECO:0000313" key="4">
    <source>
        <dbReference type="EMBL" id="KRH54970.1"/>
    </source>
</evidence>
<evidence type="ECO:0000259" key="3">
    <source>
        <dbReference type="PROSITE" id="PS50102"/>
    </source>
</evidence>
<evidence type="ECO:0000256" key="2">
    <source>
        <dbReference type="SAM" id="MobiDB-lite"/>
    </source>
</evidence>
<gene>
    <name evidence="4" type="ORF">GLYMA_06G222300</name>
</gene>
<dbReference type="HOGENOM" id="CLU_030775_1_0_1"/>
<dbReference type="InterPro" id="IPR000504">
    <property type="entry name" value="RRM_dom"/>
</dbReference>
<dbReference type="Pfam" id="PF00076">
    <property type="entry name" value="RRM_1"/>
    <property type="match status" value="1"/>
</dbReference>
<reference evidence="4 5" key="1">
    <citation type="journal article" date="2010" name="Nature">
        <title>Genome sequence of the palaeopolyploid soybean.</title>
        <authorList>
            <person name="Schmutz J."/>
            <person name="Cannon S.B."/>
            <person name="Schlueter J."/>
            <person name="Ma J."/>
            <person name="Mitros T."/>
            <person name="Nelson W."/>
            <person name="Hyten D.L."/>
            <person name="Song Q."/>
            <person name="Thelen J.J."/>
            <person name="Cheng J."/>
            <person name="Xu D."/>
            <person name="Hellsten U."/>
            <person name="May G.D."/>
            <person name="Yu Y."/>
            <person name="Sakurai T."/>
            <person name="Umezawa T."/>
            <person name="Bhattacharyya M.K."/>
            <person name="Sandhu D."/>
            <person name="Valliyodan B."/>
            <person name="Lindquist E."/>
            <person name="Peto M."/>
            <person name="Grant D."/>
            <person name="Shu S."/>
            <person name="Goodstein D."/>
            <person name="Barry K."/>
            <person name="Futrell-Griggs M."/>
            <person name="Abernathy B."/>
            <person name="Du J."/>
            <person name="Tian Z."/>
            <person name="Zhu L."/>
            <person name="Gill N."/>
            <person name="Joshi T."/>
            <person name="Libault M."/>
            <person name="Sethuraman A."/>
            <person name="Zhang X.-C."/>
            <person name="Shinozaki K."/>
            <person name="Nguyen H.T."/>
            <person name="Wing R.A."/>
            <person name="Cregan P."/>
            <person name="Specht J."/>
            <person name="Grimwood J."/>
            <person name="Rokhsar D."/>
            <person name="Stacey G."/>
            <person name="Shoemaker R.C."/>
            <person name="Jackson S.A."/>
        </authorList>
    </citation>
    <scope>NUCLEOTIDE SEQUENCE [LARGE SCALE GENOMIC DNA]</scope>
    <source>
        <strain evidence="5">cv. Williams 82</strain>
        <tissue evidence="4">Callus</tissue>
    </source>
</reference>
<dbReference type="PROSITE" id="PS50102">
    <property type="entry name" value="RRM"/>
    <property type="match status" value="1"/>
</dbReference>
<feature type="region of interest" description="Disordered" evidence="2">
    <location>
        <begin position="329"/>
        <end position="381"/>
    </location>
</feature>
<dbReference type="InterPro" id="IPR012677">
    <property type="entry name" value="Nucleotide-bd_a/b_plait_sf"/>
</dbReference>
<dbReference type="SMART" id="SM00360">
    <property type="entry name" value="RRM"/>
    <property type="match status" value="1"/>
</dbReference>
<dbReference type="OMA" id="MEERNGH"/>
<dbReference type="AlphaFoldDB" id="K7KWL1"/>
<dbReference type="GO" id="GO:0000381">
    <property type="term" value="P:regulation of alternative mRNA splicing, via spliceosome"/>
    <property type="evidence" value="ECO:0000318"/>
    <property type="project" value="GO_Central"/>
</dbReference>
<dbReference type="PANTHER" id="PTHR34427:SF5">
    <property type="entry name" value="DUF4283 DOMAIN-CONTAINING PROTEIN"/>
    <property type="match status" value="1"/>
</dbReference>
<dbReference type="CDD" id="cd00590">
    <property type="entry name" value="RRM_SF"/>
    <property type="match status" value="1"/>
</dbReference>
<dbReference type="GO" id="GO:0003729">
    <property type="term" value="F:mRNA binding"/>
    <property type="evidence" value="ECO:0000318"/>
    <property type="project" value="GO_Central"/>
</dbReference>
<reference evidence="4" key="3">
    <citation type="submission" date="2018-07" db="EMBL/GenBank/DDBJ databases">
        <title>WGS assembly of Glycine max.</title>
        <authorList>
            <person name="Schmutz J."/>
            <person name="Cannon S."/>
            <person name="Schlueter J."/>
            <person name="Ma J."/>
            <person name="Mitros T."/>
            <person name="Nelson W."/>
            <person name="Hyten D."/>
            <person name="Song Q."/>
            <person name="Thelen J."/>
            <person name="Cheng J."/>
            <person name="Xu D."/>
            <person name="Hellsten U."/>
            <person name="May G."/>
            <person name="Yu Y."/>
            <person name="Sakurai T."/>
            <person name="Umezawa T."/>
            <person name="Bhattacharyya M."/>
            <person name="Sandhu D."/>
            <person name="Valliyodan B."/>
            <person name="Lindquist E."/>
            <person name="Peto M."/>
            <person name="Grant D."/>
            <person name="Shu S."/>
            <person name="Goodstein D."/>
            <person name="Barry K."/>
            <person name="Futrell-Griggs M."/>
            <person name="Abernathy B."/>
            <person name="Du J."/>
            <person name="Tian Z."/>
            <person name="Zhu L."/>
            <person name="Gill N."/>
            <person name="Joshi T."/>
            <person name="Libault M."/>
            <person name="Sethuraman A."/>
            <person name="Zhang X."/>
            <person name="Shinozaki K."/>
            <person name="Nguyen H."/>
            <person name="Wing R."/>
            <person name="Cregan P."/>
            <person name="Specht J."/>
            <person name="Grimwood J."/>
            <person name="Rokhsar D."/>
            <person name="Stacey G."/>
            <person name="Shoemaker R."/>
            <person name="Jackson S."/>
        </authorList>
    </citation>
    <scope>NUCLEOTIDE SEQUENCE</scope>
    <source>
        <tissue evidence="4">Callus</tissue>
    </source>
</reference>
<dbReference type="PaxDb" id="3847-GLYMA06G29615.1"/>
<dbReference type="SMR" id="K7KWL1"/>
<dbReference type="InParanoid" id="K7KWL1"/>
<dbReference type="EMBL" id="CM000839">
    <property type="protein sequence ID" value="KRH54970.1"/>
    <property type="molecule type" value="Genomic_DNA"/>
</dbReference>
<organism evidence="5">
    <name type="scientific">Glycine max</name>
    <name type="common">Soybean</name>
    <name type="synonym">Glycine hispida</name>
    <dbReference type="NCBI Taxonomy" id="3847"/>
    <lineage>
        <taxon>Eukaryota</taxon>
        <taxon>Viridiplantae</taxon>
        <taxon>Streptophyta</taxon>
        <taxon>Embryophyta</taxon>
        <taxon>Tracheophyta</taxon>
        <taxon>Spermatophyta</taxon>
        <taxon>Magnoliopsida</taxon>
        <taxon>eudicotyledons</taxon>
        <taxon>Gunneridae</taxon>
        <taxon>Pentapetalae</taxon>
        <taxon>rosids</taxon>
        <taxon>fabids</taxon>
        <taxon>Fabales</taxon>
        <taxon>Fabaceae</taxon>
        <taxon>Papilionoideae</taxon>
        <taxon>50 kb inversion clade</taxon>
        <taxon>NPAAA clade</taxon>
        <taxon>indigoferoid/millettioid clade</taxon>
        <taxon>Phaseoleae</taxon>
        <taxon>Glycine</taxon>
        <taxon>Glycine subgen. Soja</taxon>
    </lineage>
</organism>
<feature type="domain" description="RRM" evidence="3">
    <location>
        <begin position="23"/>
        <end position="100"/>
    </location>
</feature>
<accession>K7KWL1</accession>
<evidence type="ECO:0000256" key="1">
    <source>
        <dbReference type="PROSITE-ProRule" id="PRU00176"/>
    </source>
</evidence>
<dbReference type="GO" id="GO:0016607">
    <property type="term" value="C:nuclear speck"/>
    <property type="evidence" value="ECO:0000318"/>
    <property type="project" value="GO_Central"/>
</dbReference>
<name>K7KWL1_SOYBN</name>
<dbReference type="InterPro" id="IPR035979">
    <property type="entry name" value="RBD_domain_sf"/>
</dbReference>